<evidence type="ECO:0000256" key="4">
    <source>
        <dbReference type="ARBA" id="ARBA00023163"/>
    </source>
</evidence>
<dbReference type="InterPro" id="IPR003340">
    <property type="entry name" value="B3_DNA-bd"/>
</dbReference>
<keyword evidence="8" id="KW-1185">Reference proteome</keyword>
<keyword evidence="2" id="KW-0805">Transcription regulation</keyword>
<dbReference type="InterPro" id="IPR015410">
    <property type="entry name" value="DUF1985"/>
</dbReference>
<evidence type="ECO:0000256" key="5">
    <source>
        <dbReference type="ARBA" id="ARBA00023242"/>
    </source>
</evidence>
<feature type="compositionally biased region" description="Acidic residues" evidence="6">
    <location>
        <begin position="624"/>
        <end position="635"/>
    </location>
</feature>
<sequence length="1080" mass="122288">MMSHSRIEAASTLEFFKVFLPDSCTLHMSIPPAFMKHLNGTFPEKATMQDHTGNSWGITLEKLDDLLYFKNGWKAFVDYHSLKYGDFLVFQYDGHCMFDVKIFGKNGCKKAAAAKAASSIPVLETEIVEAGNSVSDSEAKVADAGNSIANLEAMSADAGNSDSKLEVVEADTVNAVPTLRVKEEPVVEEEDVNPSISHKRKRLQDGSELDHKSKSIVPLNRGGPYNVSNSVEQAIPRGPFFERTMKRWSSQMLVEEPLHYMPFFGVENFRIEPFKIIPVRTNPEVAKYFEECNQFRERSWEMLCSHAHSLSANQELKYIQFEHEEVDRQQNEQYFQDDLQEDNQSEGPDIIMTDELPISQSEEILYLEYQPLRTDTEDNRKSAKMDTTELVGNSYDIEENNMDATTELGGNLCDNIKENNVDTTELSGNSFDIEENNMDTELGGSSCDNIEKNNVDSTELGGNLCDNIKENNVDTTELSGNSFDIKENNMDITELGGNSCDDIEENNVDSTELGGNLCDNIKENNVDTTELSGNSFDIKENNMDTTELGGNSCDDIEENNVDSTELGGNLCDNIKENNVDTTELGGNSFDIEECNIKQEKQSPASVKATRKKKKRKSASSEVQEQNEETSEIDTDQDSRRGVETRQKKKIAEQSKKQGGHGKRKKRGKKGNKSGVSSSPSEHDDEVDVYKEYPLLLPRSSWSTTQRINLYSKLDVISIIKNTLNERQLKKFKKSCFGYFLDLKVSKFSSQLFYHLIRRQCCSKNRHELWFNLEGRIHKFGMKDFALITGLNCGELPAIDMSKIQKGKFNKRYFGGEKTIRRTKLHEVFTEMDKGRNKDVVKMAKLYILEMFILGKQLRTGINHEYTLLIDDKEQFDSYPWGRISYEITIDFVKKAIKSNDASAIGVGGFPFALCVWAYETIPLLALNSNFFAMRISFGTPRMNNWAADVHPEWKDLSEKVFQSEAFDVQPLIATETEMEMSYMIPFGGGKPSNEKNKFPLDQEHNSDARTSYNKDHCNWKGPQSVSKDGAENFLFNKIVNIEGILGNLVHDIDNVKNLFSKMCGNAIDAADHEKMRKQEK</sequence>
<dbReference type="Pfam" id="PF09331">
    <property type="entry name" value="DUF1985"/>
    <property type="match status" value="1"/>
</dbReference>
<keyword evidence="5" id="KW-0539">Nucleus</keyword>
<comment type="subcellular location">
    <subcellularLocation>
        <location evidence="1">Nucleus</location>
    </subcellularLocation>
</comment>
<feature type="region of interest" description="Disordered" evidence="6">
    <location>
        <begin position="600"/>
        <end position="684"/>
    </location>
</feature>
<dbReference type="RefSeq" id="XP_050944655.1">
    <property type="nucleotide sequence ID" value="XM_051088698.1"/>
</dbReference>
<keyword evidence="3" id="KW-0238">DNA-binding</keyword>
<gene>
    <name evidence="9" type="primary">LOC103484737</name>
</gene>
<dbReference type="Pfam" id="PF02362">
    <property type="entry name" value="B3"/>
    <property type="match status" value="1"/>
</dbReference>
<dbReference type="CDD" id="cd10017">
    <property type="entry name" value="B3_DNA"/>
    <property type="match status" value="1"/>
</dbReference>
<dbReference type="Proteomes" id="UP001652600">
    <property type="component" value="Chromosome 8"/>
</dbReference>
<evidence type="ECO:0000256" key="6">
    <source>
        <dbReference type="SAM" id="MobiDB-lite"/>
    </source>
</evidence>
<evidence type="ECO:0000313" key="8">
    <source>
        <dbReference type="Proteomes" id="UP001652600"/>
    </source>
</evidence>
<evidence type="ECO:0000259" key="7">
    <source>
        <dbReference type="PROSITE" id="PS50863"/>
    </source>
</evidence>
<dbReference type="SMART" id="SM01019">
    <property type="entry name" value="B3"/>
    <property type="match status" value="1"/>
</dbReference>
<dbReference type="SUPFAM" id="SSF101936">
    <property type="entry name" value="DNA-binding pseudobarrel domain"/>
    <property type="match status" value="1"/>
</dbReference>
<dbReference type="Gene3D" id="2.40.330.10">
    <property type="entry name" value="DNA-binding pseudobarrel domain"/>
    <property type="match status" value="1"/>
</dbReference>
<dbReference type="GeneID" id="103484737"/>
<keyword evidence="4" id="KW-0804">Transcription</keyword>
<accession>A0ABM3L3P7</accession>
<feature type="region of interest" description="Disordered" evidence="6">
    <location>
        <begin position="186"/>
        <end position="216"/>
    </location>
</feature>
<dbReference type="InterPro" id="IPR015300">
    <property type="entry name" value="DNA-bd_pseudobarrel_sf"/>
</dbReference>
<feature type="compositionally biased region" description="Basic and acidic residues" evidence="6">
    <location>
        <begin position="636"/>
        <end position="655"/>
    </location>
</feature>
<feature type="domain" description="TF-B3" evidence="7">
    <location>
        <begin position="13"/>
        <end position="106"/>
    </location>
</feature>
<proteinExistence type="predicted"/>
<dbReference type="PANTHER" id="PTHR48449">
    <property type="entry name" value="DUF1985 DOMAIN-CONTAINING PROTEIN"/>
    <property type="match status" value="1"/>
</dbReference>
<protein>
    <submittedName>
        <fullName evidence="9">Uncharacterized protein LOC103484737 isoform X1</fullName>
    </submittedName>
</protein>
<dbReference type="PANTHER" id="PTHR48449:SF1">
    <property type="entry name" value="DUF1985 DOMAIN-CONTAINING PROTEIN"/>
    <property type="match status" value="1"/>
</dbReference>
<organism evidence="8 9">
    <name type="scientific">Cucumis melo</name>
    <name type="common">Muskmelon</name>
    <dbReference type="NCBI Taxonomy" id="3656"/>
    <lineage>
        <taxon>Eukaryota</taxon>
        <taxon>Viridiplantae</taxon>
        <taxon>Streptophyta</taxon>
        <taxon>Embryophyta</taxon>
        <taxon>Tracheophyta</taxon>
        <taxon>Spermatophyta</taxon>
        <taxon>Magnoliopsida</taxon>
        <taxon>eudicotyledons</taxon>
        <taxon>Gunneridae</taxon>
        <taxon>Pentapetalae</taxon>
        <taxon>rosids</taxon>
        <taxon>fabids</taxon>
        <taxon>Cucurbitales</taxon>
        <taxon>Cucurbitaceae</taxon>
        <taxon>Benincaseae</taxon>
        <taxon>Cucumis</taxon>
    </lineage>
</organism>
<evidence type="ECO:0000256" key="1">
    <source>
        <dbReference type="ARBA" id="ARBA00004123"/>
    </source>
</evidence>
<feature type="compositionally biased region" description="Basic residues" evidence="6">
    <location>
        <begin position="608"/>
        <end position="617"/>
    </location>
</feature>
<feature type="region of interest" description="Disordered" evidence="6">
    <location>
        <begin position="993"/>
        <end position="1016"/>
    </location>
</feature>
<reference evidence="9" key="1">
    <citation type="submission" date="2025-08" db="UniProtKB">
        <authorList>
            <consortium name="RefSeq"/>
        </authorList>
    </citation>
    <scope>IDENTIFICATION</scope>
    <source>
        <tissue evidence="9">Stem</tissue>
    </source>
</reference>
<feature type="compositionally biased region" description="Basic and acidic residues" evidence="6">
    <location>
        <begin position="203"/>
        <end position="213"/>
    </location>
</feature>
<feature type="compositionally biased region" description="Basic residues" evidence="6">
    <location>
        <begin position="657"/>
        <end position="671"/>
    </location>
</feature>
<evidence type="ECO:0000313" key="9">
    <source>
        <dbReference type="RefSeq" id="XP_050944655.1"/>
    </source>
</evidence>
<evidence type="ECO:0000256" key="2">
    <source>
        <dbReference type="ARBA" id="ARBA00023015"/>
    </source>
</evidence>
<evidence type="ECO:0000256" key="3">
    <source>
        <dbReference type="ARBA" id="ARBA00023125"/>
    </source>
</evidence>
<dbReference type="PROSITE" id="PS50863">
    <property type="entry name" value="B3"/>
    <property type="match status" value="1"/>
</dbReference>
<name>A0ABM3L3P7_CUCME</name>